<dbReference type="CDD" id="cd01948">
    <property type="entry name" value="EAL"/>
    <property type="match status" value="1"/>
</dbReference>
<dbReference type="InterPro" id="IPR001633">
    <property type="entry name" value="EAL_dom"/>
</dbReference>
<evidence type="ECO:0000313" key="5">
    <source>
        <dbReference type="Proteomes" id="UP000199668"/>
    </source>
</evidence>
<evidence type="ECO:0000256" key="1">
    <source>
        <dbReference type="SAM" id="Phobius"/>
    </source>
</evidence>
<dbReference type="Proteomes" id="UP000199668">
    <property type="component" value="Unassembled WGS sequence"/>
</dbReference>
<dbReference type="Pfam" id="PF00563">
    <property type="entry name" value="EAL"/>
    <property type="match status" value="1"/>
</dbReference>
<dbReference type="InterPro" id="IPR029787">
    <property type="entry name" value="Nucleotide_cyclase"/>
</dbReference>
<dbReference type="STRING" id="266892.SAMN04488054_1028"/>
<sequence length="612" mass="70780">MRKKALFITGFYFAAGLLWIVMSDRLLPGETALQTLKGCLFVGAAAMLLYFVLQNRLAANQRHREDKEKADLMYEAVFDNVTDFLFIAHLPEKNAPLRFHKWNKRASEWLGEKGVRPYLTFQELSSRTWEKEALLQQHRILDNKQLTFDWEITDDSARELPVRVKTTKTGFSDSQVIIAAFKDVSAYQEAVHNIYELSYYDRATQLPNKDFFVRHLQEMDTRQNRMVIAISFHHFRRISETMGVDTEHRAAAATAAKLQSVIGEQEALARKNNHEFLMLLLPEKNSTEQIVHALDRAFEKPVKINGREIFVSFTAGITQDEDGSRKADLLLQQADIAYSHAERSNQRYGVYRPGIEQEARKKYELENDLYFAVERGELFVMYQPFVYGNKSEIKGMEALLRWRHPVHGMIPPSTFIPMAEENGLIHQLGWWVLKEVCREAGPVLKRHRNWTAAVNLSSRQLEHSGFIKKLPDLVHAYEIAPHQLELEITERTMMQPDRMLPVLKRLKEYGFRLSLDDFGTGYSSLSQLKELPVDTLKIDRSFIEDMNEKQKNAAIVKTIIHAAGNLNMKVVAEGIEKAEQAQELLAMDCFYFQGYYFSVPKTIQEFSWSREA</sequence>
<dbReference type="SUPFAM" id="SSF141868">
    <property type="entry name" value="EAL domain-like"/>
    <property type="match status" value="1"/>
</dbReference>
<evidence type="ECO:0000259" key="3">
    <source>
        <dbReference type="PROSITE" id="PS50887"/>
    </source>
</evidence>
<dbReference type="InterPro" id="IPR043128">
    <property type="entry name" value="Rev_trsase/Diguanyl_cyclase"/>
</dbReference>
<gene>
    <name evidence="4" type="ORF">SAMN04488054_1028</name>
</gene>
<dbReference type="PROSITE" id="PS50887">
    <property type="entry name" value="GGDEF"/>
    <property type="match status" value="1"/>
</dbReference>
<dbReference type="InterPro" id="IPR035919">
    <property type="entry name" value="EAL_sf"/>
</dbReference>
<evidence type="ECO:0000313" key="4">
    <source>
        <dbReference type="EMBL" id="SFL52857.1"/>
    </source>
</evidence>
<dbReference type="AlphaFoldDB" id="A0A1I4IFL1"/>
<dbReference type="PANTHER" id="PTHR33121">
    <property type="entry name" value="CYCLIC DI-GMP PHOSPHODIESTERASE PDEF"/>
    <property type="match status" value="1"/>
</dbReference>
<dbReference type="InterPro" id="IPR050706">
    <property type="entry name" value="Cyclic-di-GMP_PDE-like"/>
</dbReference>
<keyword evidence="1" id="KW-0812">Transmembrane</keyword>
<keyword evidence="5" id="KW-1185">Reference proteome</keyword>
<feature type="domain" description="GGDEF" evidence="3">
    <location>
        <begin position="223"/>
        <end position="353"/>
    </location>
</feature>
<dbReference type="OrthoDB" id="581425at2"/>
<dbReference type="RefSeq" id="WP_090925295.1">
    <property type="nucleotide sequence ID" value="NZ_FOTY01000002.1"/>
</dbReference>
<dbReference type="Pfam" id="PF00990">
    <property type="entry name" value="GGDEF"/>
    <property type="match status" value="1"/>
</dbReference>
<evidence type="ECO:0000259" key="2">
    <source>
        <dbReference type="PROSITE" id="PS50883"/>
    </source>
</evidence>
<dbReference type="InterPro" id="IPR000160">
    <property type="entry name" value="GGDEF_dom"/>
</dbReference>
<dbReference type="Gene3D" id="3.30.70.270">
    <property type="match status" value="1"/>
</dbReference>
<dbReference type="SMART" id="SM00267">
    <property type="entry name" value="GGDEF"/>
    <property type="match status" value="1"/>
</dbReference>
<protein>
    <submittedName>
        <fullName evidence="4">EAL domain, c-di-GMP-specific phosphodiesterase class I (Or its enzymatically inactive variant)</fullName>
    </submittedName>
</protein>
<name>A0A1I4IFL1_9BACI</name>
<dbReference type="PANTHER" id="PTHR33121:SF70">
    <property type="entry name" value="SIGNALING PROTEIN YKOW"/>
    <property type="match status" value="1"/>
</dbReference>
<keyword evidence="1" id="KW-1133">Transmembrane helix</keyword>
<accession>A0A1I4IFL1</accession>
<reference evidence="4 5" key="1">
    <citation type="submission" date="2016-10" db="EMBL/GenBank/DDBJ databases">
        <authorList>
            <person name="de Groot N.N."/>
        </authorList>
    </citation>
    <scope>NUCLEOTIDE SEQUENCE [LARGE SCALE GENOMIC DNA]</scope>
    <source>
        <strain evidence="4 5">CGMCC 1.6134</strain>
    </source>
</reference>
<proteinExistence type="predicted"/>
<dbReference type="PROSITE" id="PS50883">
    <property type="entry name" value="EAL"/>
    <property type="match status" value="1"/>
</dbReference>
<dbReference type="SMART" id="SM00052">
    <property type="entry name" value="EAL"/>
    <property type="match status" value="1"/>
</dbReference>
<dbReference type="SUPFAM" id="SSF55073">
    <property type="entry name" value="Nucleotide cyclase"/>
    <property type="match status" value="1"/>
</dbReference>
<dbReference type="GO" id="GO:0071111">
    <property type="term" value="F:cyclic-guanylate-specific phosphodiesterase activity"/>
    <property type="evidence" value="ECO:0007669"/>
    <property type="project" value="InterPro"/>
</dbReference>
<feature type="domain" description="EAL" evidence="2">
    <location>
        <begin position="362"/>
        <end position="612"/>
    </location>
</feature>
<dbReference type="Gene3D" id="3.20.20.450">
    <property type="entry name" value="EAL domain"/>
    <property type="match status" value="1"/>
</dbReference>
<feature type="transmembrane region" description="Helical" evidence="1">
    <location>
        <begin position="33"/>
        <end position="53"/>
    </location>
</feature>
<organism evidence="4 5">
    <name type="scientific">Salibacterium qingdaonense</name>
    <dbReference type="NCBI Taxonomy" id="266892"/>
    <lineage>
        <taxon>Bacteria</taxon>
        <taxon>Bacillati</taxon>
        <taxon>Bacillota</taxon>
        <taxon>Bacilli</taxon>
        <taxon>Bacillales</taxon>
        <taxon>Bacillaceae</taxon>
    </lineage>
</organism>
<dbReference type="EMBL" id="FOTY01000002">
    <property type="protein sequence ID" value="SFL52857.1"/>
    <property type="molecule type" value="Genomic_DNA"/>
</dbReference>
<keyword evidence="1" id="KW-0472">Membrane</keyword>